<reference evidence="2 3" key="1">
    <citation type="submission" date="2017-11" db="EMBL/GenBank/DDBJ databases">
        <title>De-novo sequencing of pomegranate (Punica granatum L.) genome.</title>
        <authorList>
            <person name="Akparov Z."/>
            <person name="Amiraslanov A."/>
            <person name="Hajiyeva S."/>
            <person name="Abbasov M."/>
            <person name="Kaur K."/>
            <person name="Hamwieh A."/>
            <person name="Solovyev V."/>
            <person name="Salamov A."/>
            <person name="Braich B."/>
            <person name="Kosarev P."/>
            <person name="Mahmoud A."/>
            <person name="Hajiyev E."/>
            <person name="Babayeva S."/>
            <person name="Izzatullayeva V."/>
            <person name="Mammadov A."/>
            <person name="Mammadov A."/>
            <person name="Sharifova S."/>
            <person name="Ojaghi J."/>
            <person name="Eynullazada K."/>
            <person name="Bayramov B."/>
            <person name="Abdulazimova A."/>
            <person name="Shahmuradov I."/>
        </authorList>
    </citation>
    <scope>NUCLEOTIDE SEQUENCE [LARGE SCALE GENOMIC DNA]</scope>
    <source>
        <strain evidence="3">cv. AG2017</strain>
        <tissue evidence="2">Leaf</tissue>
    </source>
</reference>
<name>A0A2I0JVU8_PUNGR</name>
<comment type="caution">
    <text evidence="2">The sequence shown here is derived from an EMBL/GenBank/DDBJ whole genome shotgun (WGS) entry which is preliminary data.</text>
</comment>
<accession>A0A2I0JVU8</accession>
<dbReference type="AlphaFoldDB" id="A0A2I0JVU8"/>
<protein>
    <submittedName>
        <fullName evidence="2">Uncharacterized protein</fullName>
    </submittedName>
</protein>
<dbReference type="EMBL" id="PGOL01001149">
    <property type="protein sequence ID" value="PKI60439.1"/>
    <property type="molecule type" value="Genomic_DNA"/>
</dbReference>
<evidence type="ECO:0000256" key="1">
    <source>
        <dbReference type="SAM" id="MobiDB-lite"/>
    </source>
</evidence>
<keyword evidence="3" id="KW-1185">Reference proteome</keyword>
<feature type="compositionally biased region" description="Basic residues" evidence="1">
    <location>
        <begin position="60"/>
        <end position="69"/>
    </location>
</feature>
<gene>
    <name evidence="2" type="ORF">CRG98_019180</name>
</gene>
<evidence type="ECO:0000313" key="3">
    <source>
        <dbReference type="Proteomes" id="UP000233551"/>
    </source>
</evidence>
<sequence length="146" mass="16723">MVTKSIGTANPKDITPRWRQNTMHSKVESFEPFALANSRDKRIEPARSKTHFEGAQAKVRDHKYHKHARTTTDSDLLANGLRRRSSLEFESRTTRRRLPANFPQGFTPALPLSVLHTHSTAFRVSHPSFNVFRVSHPSFTVFGFHT</sequence>
<feature type="region of interest" description="Disordered" evidence="1">
    <location>
        <begin position="39"/>
        <end position="74"/>
    </location>
</feature>
<feature type="compositionally biased region" description="Basic and acidic residues" evidence="1">
    <location>
        <begin position="39"/>
        <end position="52"/>
    </location>
</feature>
<dbReference type="Proteomes" id="UP000233551">
    <property type="component" value="Unassembled WGS sequence"/>
</dbReference>
<proteinExistence type="predicted"/>
<organism evidence="2 3">
    <name type="scientific">Punica granatum</name>
    <name type="common">Pomegranate</name>
    <dbReference type="NCBI Taxonomy" id="22663"/>
    <lineage>
        <taxon>Eukaryota</taxon>
        <taxon>Viridiplantae</taxon>
        <taxon>Streptophyta</taxon>
        <taxon>Embryophyta</taxon>
        <taxon>Tracheophyta</taxon>
        <taxon>Spermatophyta</taxon>
        <taxon>Magnoliopsida</taxon>
        <taxon>eudicotyledons</taxon>
        <taxon>Gunneridae</taxon>
        <taxon>Pentapetalae</taxon>
        <taxon>rosids</taxon>
        <taxon>malvids</taxon>
        <taxon>Myrtales</taxon>
        <taxon>Lythraceae</taxon>
        <taxon>Punica</taxon>
    </lineage>
</organism>
<evidence type="ECO:0000313" key="2">
    <source>
        <dbReference type="EMBL" id="PKI60439.1"/>
    </source>
</evidence>